<dbReference type="GO" id="GO:0004534">
    <property type="term" value="F:5'-3' RNA exonuclease activity"/>
    <property type="evidence" value="ECO:0007669"/>
    <property type="project" value="TreeGrafter"/>
</dbReference>
<evidence type="ECO:0000259" key="1">
    <source>
        <dbReference type="SMART" id="SM00481"/>
    </source>
</evidence>
<sequence length="284" mass="31119">MFIDLHTHSSISDGTDSPTRLVMRAAGVGLDVISLTDHDTFDGLEEAHAAGGRFGVKVLPGIEITCREKDVDVHLLGYGCHPDDAQLGAELERTRASRLGRLHRICQKLTDLDMPLTVEEVMRYAGTAHSLGRPHVADAMIAKGYVKDRDEAFATWLSHDCPAYVRRYSIDLADAITLVRQAKGVAVLAHPWARGADRVLSPERIAGLAADGLEGIEVDHNEHGAQVRRMLFDLGGRLGLIRTGSSDYHGTGKKGHELGCNTTRETAYREICTRVQLRGGHLMW</sequence>
<dbReference type="InterPro" id="IPR052018">
    <property type="entry name" value="PHP_domain"/>
</dbReference>
<dbReference type="KEGG" id="cgrn:4412665_01457"/>
<feature type="domain" description="Polymerase/histidinol phosphatase N-terminal" evidence="1">
    <location>
        <begin position="3"/>
        <end position="68"/>
    </location>
</feature>
<dbReference type="Gene3D" id="1.10.150.650">
    <property type="match status" value="1"/>
</dbReference>
<dbReference type="Proteomes" id="UP000215332">
    <property type="component" value="Chromosome 1"/>
</dbReference>
<dbReference type="GO" id="GO:0035312">
    <property type="term" value="F:5'-3' DNA exonuclease activity"/>
    <property type="evidence" value="ECO:0007669"/>
    <property type="project" value="TreeGrafter"/>
</dbReference>
<dbReference type="EMBL" id="LT906441">
    <property type="protein sequence ID" value="SNV37065.1"/>
    <property type="molecule type" value="Genomic_DNA"/>
</dbReference>
<organism evidence="2 3">
    <name type="scientific">Cutibacterium granulosum</name>
    <dbReference type="NCBI Taxonomy" id="33011"/>
    <lineage>
        <taxon>Bacteria</taxon>
        <taxon>Bacillati</taxon>
        <taxon>Actinomycetota</taxon>
        <taxon>Actinomycetes</taxon>
        <taxon>Propionibacteriales</taxon>
        <taxon>Propionibacteriaceae</taxon>
        <taxon>Cutibacterium</taxon>
    </lineage>
</organism>
<dbReference type="PANTHER" id="PTHR42924:SF3">
    <property type="entry name" value="POLYMERASE_HISTIDINOL PHOSPHATASE N-TERMINAL DOMAIN-CONTAINING PROTEIN"/>
    <property type="match status" value="1"/>
</dbReference>
<accession>A0A239WR42</accession>
<dbReference type="PANTHER" id="PTHR42924">
    <property type="entry name" value="EXONUCLEASE"/>
    <property type="match status" value="1"/>
</dbReference>
<protein>
    <submittedName>
        <fullName evidence="2">Histidinol phosphatase and related hydrolases of the PHP family</fullName>
    </submittedName>
</protein>
<evidence type="ECO:0000313" key="2">
    <source>
        <dbReference type="EMBL" id="SNV37065.1"/>
    </source>
</evidence>
<keyword evidence="2" id="KW-0378">Hydrolase</keyword>
<dbReference type="RefSeq" id="WP_065860643.1">
    <property type="nucleotide sequence ID" value="NZ_LT906441.1"/>
</dbReference>
<dbReference type="CDD" id="cd07438">
    <property type="entry name" value="PHP_HisPPase_AMP"/>
    <property type="match status" value="1"/>
</dbReference>
<dbReference type="SMART" id="SM00481">
    <property type="entry name" value="POLIIIAc"/>
    <property type="match status" value="1"/>
</dbReference>
<proteinExistence type="predicted"/>
<dbReference type="InterPro" id="IPR016195">
    <property type="entry name" value="Pol/histidinol_Pase-like"/>
</dbReference>
<gene>
    <name evidence="2" type="ORF">SAMEA4412665_01457</name>
</gene>
<evidence type="ECO:0000313" key="3">
    <source>
        <dbReference type="Proteomes" id="UP000215332"/>
    </source>
</evidence>
<dbReference type="eggNOG" id="COG0613">
    <property type="taxonomic scope" value="Bacteria"/>
</dbReference>
<dbReference type="SUPFAM" id="SSF89550">
    <property type="entry name" value="PHP domain-like"/>
    <property type="match status" value="1"/>
</dbReference>
<dbReference type="InterPro" id="IPR004013">
    <property type="entry name" value="PHP_dom"/>
</dbReference>
<reference evidence="2 3" key="1">
    <citation type="submission" date="2017-06" db="EMBL/GenBank/DDBJ databases">
        <authorList>
            <consortium name="Pathogen Informatics"/>
        </authorList>
    </citation>
    <scope>NUCLEOTIDE SEQUENCE [LARGE SCALE GENOMIC DNA]</scope>
    <source>
        <strain evidence="2 3">NCTC11865</strain>
    </source>
</reference>
<dbReference type="InterPro" id="IPR003141">
    <property type="entry name" value="Pol/His_phosphatase_N"/>
</dbReference>
<name>A0A239WR42_9ACTN</name>
<dbReference type="Gene3D" id="3.20.20.140">
    <property type="entry name" value="Metal-dependent hydrolases"/>
    <property type="match status" value="1"/>
</dbReference>
<dbReference type="Pfam" id="PF02811">
    <property type="entry name" value="PHP"/>
    <property type="match status" value="1"/>
</dbReference>
<dbReference type="AlphaFoldDB" id="A0A239WR42"/>